<feature type="transmembrane region" description="Helical" evidence="2">
    <location>
        <begin position="72"/>
        <end position="92"/>
    </location>
</feature>
<keyword evidence="2" id="KW-0812">Transmembrane</keyword>
<accession>A0A941IW66</accession>
<evidence type="ECO:0000313" key="3">
    <source>
        <dbReference type="EMBL" id="MBR7838646.1"/>
    </source>
</evidence>
<evidence type="ECO:0000256" key="1">
    <source>
        <dbReference type="SAM" id="MobiDB-lite"/>
    </source>
</evidence>
<feature type="transmembrane region" description="Helical" evidence="2">
    <location>
        <begin position="162"/>
        <end position="180"/>
    </location>
</feature>
<feature type="transmembrane region" description="Helical" evidence="2">
    <location>
        <begin position="133"/>
        <end position="150"/>
    </location>
</feature>
<feature type="compositionally biased region" description="Low complexity" evidence="1">
    <location>
        <begin position="16"/>
        <end position="31"/>
    </location>
</feature>
<dbReference type="RefSeq" id="WP_212533099.1">
    <property type="nucleotide sequence ID" value="NZ_JAGSOG010000312.1"/>
</dbReference>
<reference evidence="3" key="1">
    <citation type="submission" date="2021-04" db="EMBL/GenBank/DDBJ databases">
        <title>Genome based classification of Actinospica acidithermotolerans sp. nov., an actinobacterium isolated from an Indonesian hot spring.</title>
        <authorList>
            <person name="Kusuma A.B."/>
            <person name="Putra K.E."/>
            <person name="Nafisah S."/>
            <person name="Loh J."/>
            <person name="Nouioui I."/>
            <person name="Goodfellow M."/>
        </authorList>
    </citation>
    <scope>NUCLEOTIDE SEQUENCE</scope>
    <source>
        <strain evidence="3">CSCA 57</strain>
    </source>
</reference>
<comment type="caution">
    <text evidence="3">The sequence shown here is derived from an EMBL/GenBank/DDBJ whole genome shotgun (WGS) entry which is preliminary data.</text>
</comment>
<dbReference type="AlphaFoldDB" id="A0A941IW66"/>
<proteinExistence type="predicted"/>
<feature type="transmembrane region" description="Helical" evidence="2">
    <location>
        <begin position="186"/>
        <end position="205"/>
    </location>
</feature>
<name>A0A941IW66_9ACTN</name>
<dbReference type="Proteomes" id="UP000675781">
    <property type="component" value="Unassembled WGS sequence"/>
</dbReference>
<feature type="region of interest" description="Disordered" evidence="1">
    <location>
        <begin position="1"/>
        <end position="31"/>
    </location>
</feature>
<sequence>MAEPETASQGPGSAVADARPPGAPPSGARPAFYARGGGPVGDWITLLHPPYTAWHLGYVGLGAALVPRLDWAVFWASLAGFALAVGVAAHALDEWKGRPLRTGISGEALWTAAVLSLAGACALGVGVLRHSGYALLPLIAVGVVLVLGYNLELFGGALHTDLGFALAWGAFPVLVGYVAQGPRWNLPGTCALLFAALAATAFSAAQRRLSTPARILRRRVAEVAGEIRFADGSTAALDRSTLLNPLDGALKLLSAVSPTVAAALLLYRWSAR</sequence>
<protein>
    <submittedName>
        <fullName evidence="3">Uncharacterized protein</fullName>
    </submittedName>
</protein>
<keyword evidence="4" id="KW-1185">Reference proteome</keyword>
<keyword evidence="2" id="KW-1133">Transmembrane helix</keyword>
<feature type="compositionally biased region" description="Polar residues" evidence="1">
    <location>
        <begin position="1"/>
        <end position="11"/>
    </location>
</feature>
<evidence type="ECO:0000256" key="2">
    <source>
        <dbReference type="SAM" id="Phobius"/>
    </source>
</evidence>
<feature type="transmembrane region" description="Helical" evidence="2">
    <location>
        <begin position="104"/>
        <end position="127"/>
    </location>
</feature>
<keyword evidence="2" id="KW-0472">Membrane</keyword>
<dbReference type="EMBL" id="JAGSOG010000312">
    <property type="protein sequence ID" value="MBR7838646.1"/>
    <property type="molecule type" value="Genomic_DNA"/>
</dbReference>
<gene>
    <name evidence="3" type="ORF">KDL01_35590</name>
</gene>
<organism evidence="3 4">
    <name type="scientific">Actinospica durhamensis</name>
    <dbReference type="NCBI Taxonomy" id="1508375"/>
    <lineage>
        <taxon>Bacteria</taxon>
        <taxon>Bacillati</taxon>
        <taxon>Actinomycetota</taxon>
        <taxon>Actinomycetes</taxon>
        <taxon>Catenulisporales</taxon>
        <taxon>Actinospicaceae</taxon>
        <taxon>Actinospica</taxon>
    </lineage>
</organism>
<evidence type="ECO:0000313" key="4">
    <source>
        <dbReference type="Proteomes" id="UP000675781"/>
    </source>
</evidence>